<proteinExistence type="predicted"/>
<evidence type="ECO:0000256" key="1">
    <source>
        <dbReference type="SAM" id="Phobius"/>
    </source>
</evidence>
<keyword evidence="1" id="KW-0812">Transmembrane</keyword>
<name>A0A6N8FHV2_9BACI</name>
<dbReference type="AlphaFoldDB" id="A0A6N8FHV2"/>
<feature type="transmembrane region" description="Helical" evidence="1">
    <location>
        <begin position="125"/>
        <end position="147"/>
    </location>
</feature>
<reference evidence="2 3" key="1">
    <citation type="submission" date="2019-11" db="EMBL/GenBank/DDBJ databases">
        <authorList>
            <person name="Li X."/>
        </authorList>
    </citation>
    <scope>NUCLEOTIDE SEQUENCE [LARGE SCALE GENOMIC DNA]</scope>
    <source>
        <strain evidence="2 3">L9</strain>
    </source>
</reference>
<comment type="caution">
    <text evidence="2">The sequence shown here is derived from an EMBL/GenBank/DDBJ whole genome shotgun (WGS) entry which is preliminary data.</text>
</comment>
<accession>A0A6N8FHV2</accession>
<keyword evidence="1" id="KW-1133">Transmembrane helix</keyword>
<sequence>MNYSQYWNEIYEKSRDLNSTLISYWQQYSFIDSWQFWFVLSLFIIPLVILYFALDRTRIFEILFFGYTVHILWTYVDTVLGSTTLFVHKYFLIPLLPFALSLSSALLPVGFLLIYQYCTNNNKNFYLFTILISAIFAFGFASLERYMGLVEFNNGMNQFYVFLIDIIIAVVAFWLTKFFLKLRDNKHKNK</sequence>
<evidence type="ECO:0000313" key="3">
    <source>
        <dbReference type="Proteomes" id="UP000469125"/>
    </source>
</evidence>
<organism evidence="2 3">
    <name type="scientific">Ornithinibacillus caprae</name>
    <dbReference type="NCBI Taxonomy" id="2678566"/>
    <lineage>
        <taxon>Bacteria</taxon>
        <taxon>Bacillati</taxon>
        <taxon>Bacillota</taxon>
        <taxon>Bacilli</taxon>
        <taxon>Bacillales</taxon>
        <taxon>Bacillaceae</taxon>
        <taxon>Ornithinibacillus</taxon>
    </lineage>
</organism>
<dbReference type="RefSeq" id="WP_155668253.1">
    <property type="nucleotide sequence ID" value="NZ_WOCA01000004.1"/>
</dbReference>
<feature type="transmembrane region" description="Helical" evidence="1">
    <location>
        <begin position="159"/>
        <end position="180"/>
    </location>
</feature>
<feature type="transmembrane region" description="Helical" evidence="1">
    <location>
        <begin position="34"/>
        <end position="52"/>
    </location>
</feature>
<keyword evidence="1" id="KW-0472">Membrane</keyword>
<evidence type="ECO:0000313" key="2">
    <source>
        <dbReference type="EMBL" id="MUK88276.1"/>
    </source>
</evidence>
<dbReference type="Proteomes" id="UP000469125">
    <property type="component" value="Unassembled WGS sequence"/>
</dbReference>
<gene>
    <name evidence="2" type="ORF">GMD78_07720</name>
</gene>
<feature type="transmembrane region" description="Helical" evidence="1">
    <location>
        <begin position="96"/>
        <end position="118"/>
    </location>
</feature>
<feature type="transmembrane region" description="Helical" evidence="1">
    <location>
        <begin position="59"/>
        <end position="76"/>
    </location>
</feature>
<protein>
    <submittedName>
        <fullName evidence="2">Uncharacterized protein</fullName>
    </submittedName>
</protein>
<dbReference type="EMBL" id="WOCA01000004">
    <property type="protein sequence ID" value="MUK88276.1"/>
    <property type="molecule type" value="Genomic_DNA"/>
</dbReference>
<keyword evidence="3" id="KW-1185">Reference proteome</keyword>